<dbReference type="InterPro" id="IPR041542">
    <property type="entry name" value="GH43_C2"/>
</dbReference>
<keyword evidence="3" id="KW-1185">Reference proteome</keyword>
<organism evidence="2 3">
    <name type="scientific">Gracilibacillus boraciitolerans JCM 21714</name>
    <dbReference type="NCBI Taxonomy" id="1298598"/>
    <lineage>
        <taxon>Bacteria</taxon>
        <taxon>Bacillati</taxon>
        <taxon>Bacillota</taxon>
        <taxon>Bacilli</taxon>
        <taxon>Bacillales</taxon>
        <taxon>Bacillaceae</taxon>
        <taxon>Gracilibacillus</taxon>
    </lineage>
</organism>
<evidence type="ECO:0000259" key="1">
    <source>
        <dbReference type="Pfam" id="PF17851"/>
    </source>
</evidence>
<dbReference type="Pfam" id="PF17851">
    <property type="entry name" value="GH43_C2"/>
    <property type="match status" value="1"/>
</dbReference>
<dbReference type="Gene3D" id="2.60.120.200">
    <property type="match status" value="1"/>
</dbReference>
<comment type="caution">
    <text evidence="2">The sequence shown here is derived from an EMBL/GenBank/DDBJ whole genome shotgun (WGS) entry which is preliminary data.</text>
</comment>
<dbReference type="Proteomes" id="UP000019102">
    <property type="component" value="Unassembled WGS sequence"/>
</dbReference>
<evidence type="ECO:0000313" key="2">
    <source>
        <dbReference type="EMBL" id="GAE92351.1"/>
    </source>
</evidence>
<accession>W4VGQ5</accession>
<gene>
    <name evidence="2" type="ORF">JCM21714_1342</name>
</gene>
<dbReference type="SUPFAM" id="SSF49899">
    <property type="entry name" value="Concanavalin A-like lectins/glucanases"/>
    <property type="match status" value="1"/>
</dbReference>
<dbReference type="EMBL" id="BAVS01000004">
    <property type="protein sequence ID" value="GAE92351.1"/>
    <property type="molecule type" value="Genomic_DNA"/>
</dbReference>
<name>W4VGQ5_9BACI</name>
<feature type="domain" description="Beta-xylosidase C-terminal Concanavalin A-like" evidence="1">
    <location>
        <begin position="1"/>
        <end position="121"/>
    </location>
</feature>
<sequence>MVYYDTNDHVYLRVTDHEEHGKCLGIIETKYGKYDELLTQDISLPENTEVYLKAVINRHLLQCFYATEEGKWQEIGEQIDIGHLSDDDADYIRFTGTFVGMAAQDLSGQHRHADFDYFQYRVMEK</sequence>
<reference evidence="2 3" key="1">
    <citation type="journal article" date="2014" name="Genome Announc.">
        <title>Draft Genome Sequence of the Boron-Tolerant and Moderately Halotolerant Bacterium Gracilibacillus boraciitolerans JCM 21714T.</title>
        <authorList>
            <person name="Ahmed I."/>
            <person name="Oshima K."/>
            <person name="Suda W."/>
            <person name="Kitamura K."/>
            <person name="Iida T."/>
            <person name="Ohmori Y."/>
            <person name="Fujiwara T."/>
            <person name="Hattori M."/>
            <person name="Ohkuma M."/>
        </authorList>
    </citation>
    <scope>NUCLEOTIDE SEQUENCE [LARGE SCALE GENOMIC DNA]</scope>
    <source>
        <strain evidence="2 3">JCM 21714</strain>
    </source>
</reference>
<protein>
    <submittedName>
        <fullName evidence="2">Beta-xylosidase</fullName>
    </submittedName>
</protein>
<dbReference type="eggNOG" id="COG3507">
    <property type="taxonomic scope" value="Bacteria"/>
</dbReference>
<evidence type="ECO:0000313" key="3">
    <source>
        <dbReference type="Proteomes" id="UP000019102"/>
    </source>
</evidence>
<dbReference type="InterPro" id="IPR013320">
    <property type="entry name" value="ConA-like_dom_sf"/>
</dbReference>
<dbReference type="AlphaFoldDB" id="W4VGQ5"/>
<proteinExistence type="predicted"/>
<dbReference type="STRING" id="1298598.JCM21714_1342"/>